<dbReference type="InterPro" id="IPR004875">
    <property type="entry name" value="DDE_SF_endonuclease_dom"/>
</dbReference>
<feature type="compositionally biased region" description="Basic and acidic residues" evidence="1">
    <location>
        <begin position="252"/>
        <end position="263"/>
    </location>
</feature>
<reference evidence="3" key="1">
    <citation type="journal article" date="2023" name="Insect Mol. Biol.">
        <title>Genome sequencing provides insights into the evolution of gene families encoding plant cell wall-degrading enzymes in longhorned beetles.</title>
        <authorList>
            <person name="Shin N.R."/>
            <person name="Okamura Y."/>
            <person name="Kirsch R."/>
            <person name="Pauchet Y."/>
        </authorList>
    </citation>
    <scope>NUCLEOTIDE SEQUENCE</scope>
    <source>
        <strain evidence="3">RBIC_L_NR</strain>
    </source>
</reference>
<dbReference type="PANTHER" id="PTHR19303">
    <property type="entry name" value="TRANSPOSON"/>
    <property type="match status" value="1"/>
</dbReference>
<comment type="caution">
    <text evidence="3">The sequence shown here is derived from an EMBL/GenBank/DDBJ whole genome shotgun (WGS) entry which is preliminary data.</text>
</comment>
<dbReference type="Proteomes" id="UP001162156">
    <property type="component" value="Unassembled WGS sequence"/>
</dbReference>
<keyword evidence="4" id="KW-1185">Reference proteome</keyword>
<feature type="compositionally biased region" description="Polar residues" evidence="1">
    <location>
        <begin position="163"/>
        <end position="184"/>
    </location>
</feature>
<accession>A0AAV8WHB9</accession>
<feature type="compositionally biased region" description="Basic residues" evidence="1">
    <location>
        <begin position="231"/>
        <end position="244"/>
    </location>
</feature>
<dbReference type="GO" id="GO:0003677">
    <property type="term" value="F:DNA binding"/>
    <property type="evidence" value="ECO:0007669"/>
    <property type="project" value="TreeGrafter"/>
</dbReference>
<feature type="region of interest" description="Disordered" evidence="1">
    <location>
        <begin position="225"/>
        <end position="326"/>
    </location>
</feature>
<feature type="compositionally biased region" description="Basic residues" evidence="1">
    <location>
        <begin position="264"/>
        <end position="286"/>
    </location>
</feature>
<dbReference type="PANTHER" id="PTHR19303:SF71">
    <property type="entry name" value="ZINC FINGER PHD-TYPE DOMAIN-CONTAINING PROTEIN"/>
    <property type="match status" value="1"/>
</dbReference>
<feature type="compositionally biased region" description="Basic and acidic residues" evidence="1">
    <location>
        <begin position="185"/>
        <end position="195"/>
    </location>
</feature>
<proteinExistence type="predicted"/>
<dbReference type="Pfam" id="PF03184">
    <property type="entry name" value="DDE_1"/>
    <property type="match status" value="1"/>
</dbReference>
<dbReference type="GO" id="GO:0005634">
    <property type="term" value="C:nucleus"/>
    <property type="evidence" value="ECO:0007669"/>
    <property type="project" value="TreeGrafter"/>
</dbReference>
<gene>
    <name evidence="3" type="ORF">NQ314_021466</name>
</gene>
<sequence length="378" mass="42494">KNDHLLNGAPIGSTDCANISGWMKEEHFLEFAKHFIRNVKCTRERPVLLLLDNHDSHLSIEALNFLKDNGVCVMSFPPHCSHKVQPLDRNVYGPFKKYVNTACDAWMRNHPGSTMTIYDSPGIVNTVLPLAVTQNNIVSGFKVSGIFPFNRLIFSESEFIPSTVTDRPSPNAPTPDQSIPSAQTPEKKAQKADLTSKLDKSGMQTFNEPGPSTLSCVISPLEILRPFPKAPPRKPKKATRKKRSTAILTDTSVKDALEEEKAASKRKLALKTNKKGNRKTKKKTKKNKENEETTDEEEWKSEASGSGDEDVDWAGVANPDNFKELERDPKKDDFVLVALVDKANARSKEKFYIAKIVTQGEIREWEVSFLRKSEKKDW</sequence>
<feature type="region of interest" description="Disordered" evidence="1">
    <location>
        <begin position="163"/>
        <end position="195"/>
    </location>
</feature>
<feature type="non-terminal residue" evidence="3">
    <location>
        <position position="1"/>
    </location>
</feature>
<evidence type="ECO:0000313" key="3">
    <source>
        <dbReference type="EMBL" id="KAJ8926185.1"/>
    </source>
</evidence>
<organism evidence="3 4">
    <name type="scientific">Rhamnusium bicolor</name>
    <dbReference type="NCBI Taxonomy" id="1586634"/>
    <lineage>
        <taxon>Eukaryota</taxon>
        <taxon>Metazoa</taxon>
        <taxon>Ecdysozoa</taxon>
        <taxon>Arthropoda</taxon>
        <taxon>Hexapoda</taxon>
        <taxon>Insecta</taxon>
        <taxon>Pterygota</taxon>
        <taxon>Neoptera</taxon>
        <taxon>Endopterygota</taxon>
        <taxon>Coleoptera</taxon>
        <taxon>Polyphaga</taxon>
        <taxon>Cucujiformia</taxon>
        <taxon>Chrysomeloidea</taxon>
        <taxon>Cerambycidae</taxon>
        <taxon>Lepturinae</taxon>
        <taxon>Rhagiini</taxon>
        <taxon>Rhamnusium</taxon>
    </lineage>
</organism>
<evidence type="ECO:0000313" key="4">
    <source>
        <dbReference type="Proteomes" id="UP001162156"/>
    </source>
</evidence>
<evidence type="ECO:0000256" key="1">
    <source>
        <dbReference type="SAM" id="MobiDB-lite"/>
    </source>
</evidence>
<dbReference type="InterPro" id="IPR050863">
    <property type="entry name" value="CenT-Element_Derived"/>
</dbReference>
<feature type="domain" description="DDE-1" evidence="2">
    <location>
        <begin position="18"/>
        <end position="111"/>
    </location>
</feature>
<evidence type="ECO:0000259" key="2">
    <source>
        <dbReference type="Pfam" id="PF03184"/>
    </source>
</evidence>
<protein>
    <recommendedName>
        <fullName evidence="2">DDE-1 domain-containing protein</fullName>
    </recommendedName>
</protein>
<name>A0AAV8WHB9_9CUCU</name>
<dbReference type="EMBL" id="JANEYF010005983">
    <property type="protein sequence ID" value="KAJ8926185.1"/>
    <property type="molecule type" value="Genomic_DNA"/>
</dbReference>
<dbReference type="AlphaFoldDB" id="A0AAV8WHB9"/>